<protein>
    <submittedName>
        <fullName evidence="1">Uncharacterized protein</fullName>
    </submittedName>
</protein>
<keyword evidence="2" id="KW-1185">Reference proteome</keyword>
<gene>
    <name evidence="1" type="ORF">CWI80_01735</name>
</gene>
<proteinExistence type="predicted"/>
<dbReference type="Proteomes" id="UP000287022">
    <property type="component" value="Unassembled WGS sequence"/>
</dbReference>
<name>A0A432Z889_9GAMM</name>
<sequence length="205" mass="22992">MEVTRVQQLFSELYDVIEGLNHQSSKRIDVSLALSYNVLQLNQSIFVLAQQKHFVAGAVLLRAQFESIVRSVWAFHVATDDQVKKLSPPLETLMDSSSSKLPMLSKMLEQLDESPHLAHLMVSLREFKGSSWSFLNSFVHSGHQSVVWTQLSVPEQLYEQLLKGSNNIALLAFINIGLLSGVEGIQKRIHSVAAKYPDCFGPQRS</sequence>
<dbReference type="STRING" id="1122124.GCA_000423165_01051"/>
<dbReference type="Pfam" id="PF22491">
    <property type="entry name" value="DUF6988"/>
    <property type="match status" value="1"/>
</dbReference>
<dbReference type="InterPro" id="IPR054257">
    <property type="entry name" value="DUF6988"/>
</dbReference>
<evidence type="ECO:0000313" key="2">
    <source>
        <dbReference type="Proteomes" id="UP000287022"/>
    </source>
</evidence>
<dbReference type="EMBL" id="PIQE01000001">
    <property type="protein sequence ID" value="RUO74106.1"/>
    <property type="molecule type" value="Genomic_DNA"/>
</dbReference>
<accession>A0A432Z889</accession>
<reference evidence="2" key="1">
    <citation type="journal article" date="2018" name="Front. Microbiol.">
        <title>Genome-Based Analysis Reveals the Taxonomy and Diversity of the Family Idiomarinaceae.</title>
        <authorList>
            <person name="Liu Y."/>
            <person name="Lai Q."/>
            <person name="Shao Z."/>
        </authorList>
    </citation>
    <scope>NUCLEOTIDE SEQUENCE [LARGE SCALE GENOMIC DNA]</scope>
    <source>
        <strain evidence="2">c121</strain>
    </source>
</reference>
<dbReference type="AlphaFoldDB" id="A0A432Z889"/>
<evidence type="ECO:0000313" key="1">
    <source>
        <dbReference type="EMBL" id="RUO74106.1"/>
    </source>
</evidence>
<comment type="caution">
    <text evidence="1">The sequence shown here is derived from an EMBL/GenBank/DDBJ whole genome shotgun (WGS) entry which is preliminary data.</text>
</comment>
<organism evidence="1 2">
    <name type="scientific">Pseudidiomarina sediminum</name>
    <dbReference type="NCBI Taxonomy" id="431675"/>
    <lineage>
        <taxon>Bacteria</taxon>
        <taxon>Pseudomonadati</taxon>
        <taxon>Pseudomonadota</taxon>
        <taxon>Gammaproteobacteria</taxon>
        <taxon>Alteromonadales</taxon>
        <taxon>Idiomarinaceae</taxon>
        <taxon>Pseudidiomarina</taxon>
    </lineage>
</organism>